<dbReference type="EMBL" id="WTPW01001496">
    <property type="protein sequence ID" value="KAF0432286.1"/>
    <property type="molecule type" value="Genomic_DNA"/>
</dbReference>
<comment type="caution">
    <text evidence="2">The sequence shown here is derived from an EMBL/GenBank/DDBJ whole genome shotgun (WGS) entry which is preliminary data.</text>
</comment>
<evidence type="ECO:0000313" key="2">
    <source>
        <dbReference type="EMBL" id="KAF0432286.1"/>
    </source>
</evidence>
<organism evidence="2 3">
    <name type="scientific">Gigaspora margarita</name>
    <dbReference type="NCBI Taxonomy" id="4874"/>
    <lineage>
        <taxon>Eukaryota</taxon>
        <taxon>Fungi</taxon>
        <taxon>Fungi incertae sedis</taxon>
        <taxon>Mucoromycota</taxon>
        <taxon>Glomeromycotina</taxon>
        <taxon>Glomeromycetes</taxon>
        <taxon>Diversisporales</taxon>
        <taxon>Gigasporaceae</taxon>
        <taxon>Gigaspora</taxon>
    </lineage>
</organism>
<accession>A0A8H3X926</accession>
<sequence>MKFCRALEEFPNNPEASRVISVVALALLGGWCFFGVPQTKESAILAAFMVGFALLGSGAFGGYLSPGDGLWNPL</sequence>
<dbReference type="Proteomes" id="UP000439903">
    <property type="component" value="Unassembled WGS sequence"/>
</dbReference>
<evidence type="ECO:0000256" key="1">
    <source>
        <dbReference type="SAM" id="Phobius"/>
    </source>
</evidence>
<proteinExistence type="predicted"/>
<gene>
    <name evidence="2" type="ORF">F8M41_005237</name>
</gene>
<reference evidence="2 3" key="1">
    <citation type="journal article" date="2019" name="Environ. Microbiol.">
        <title>At the nexus of three kingdoms: the genome of the mycorrhizal fungus Gigaspora margarita provides insights into plant, endobacterial and fungal interactions.</title>
        <authorList>
            <person name="Venice F."/>
            <person name="Ghignone S."/>
            <person name="Salvioli di Fossalunga A."/>
            <person name="Amselem J."/>
            <person name="Novero M."/>
            <person name="Xianan X."/>
            <person name="Sedzielewska Toro K."/>
            <person name="Morin E."/>
            <person name="Lipzen A."/>
            <person name="Grigoriev I.V."/>
            <person name="Henrissat B."/>
            <person name="Martin F.M."/>
            <person name="Bonfante P."/>
        </authorList>
    </citation>
    <scope>NUCLEOTIDE SEQUENCE [LARGE SCALE GENOMIC DNA]</scope>
    <source>
        <strain evidence="2 3">BEG34</strain>
    </source>
</reference>
<keyword evidence="1" id="KW-0812">Transmembrane</keyword>
<feature type="transmembrane region" description="Helical" evidence="1">
    <location>
        <begin position="43"/>
        <end position="64"/>
    </location>
</feature>
<dbReference type="AlphaFoldDB" id="A0A8H3X926"/>
<name>A0A8H3X926_GIGMA</name>
<evidence type="ECO:0000313" key="3">
    <source>
        <dbReference type="Proteomes" id="UP000439903"/>
    </source>
</evidence>
<keyword evidence="1" id="KW-0472">Membrane</keyword>
<keyword evidence="1" id="KW-1133">Transmembrane helix</keyword>
<keyword evidence="3" id="KW-1185">Reference proteome</keyword>
<feature type="transmembrane region" description="Helical" evidence="1">
    <location>
        <begin position="16"/>
        <end position="36"/>
    </location>
</feature>
<protein>
    <submittedName>
        <fullName evidence="2">Uncharacterized protein</fullName>
    </submittedName>
</protein>